<feature type="region of interest" description="Disordered" evidence="1">
    <location>
        <begin position="49"/>
        <end position="102"/>
    </location>
</feature>
<feature type="domain" description="Peptidase S11 D-alanyl-D-alanine carboxypeptidase A N-terminal" evidence="3">
    <location>
        <begin position="121"/>
        <end position="353"/>
    </location>
</feature>
<dbReference type="GO" id="GO:0016787">
    <property type="term" value="F:hydrolase activity"/>
    <property type="evidence" value="ECO:0007669"/>
    <property type="project" value="UniProtKB-KW"/>
</dbReference>
<feature type="compositionally biased region" description="Polar residues" evidence="1">
    <location>
        <begin position="50"/>
        <end position="68"/>
    </location>
</feature>
<dbReference type="InterPro" id="IPR012338">
    <property type="entry name" value="Beta-lactam/transpept-like"/>
</dbReference>
<dbReference type="PANTHER" id="PTHR21581:SF33">
    <property type="entry name" value="D-ALANYL-D-ALANINE CARBOXYPEPTIDASE DACB"/>
    <property type="match status" value="1"/>
</dbReference>
<name>A0ABW6RZI1_9NOCA</name>
<proteinExistence type="predicted"/>
<feature type="transmembrane region" description="Helical" evidence="2">
    <location>
        <begin position="418"/>
        <end position="438"/>
    </location>
</feature>
<keyword evidence="2" id="KW-0472">Membrane</keyword>
<evidence type="ECO:0000313" key="4">
    <source>
        <dbReference type="EMBL" id="MFF3569433.1"/>
    </source>
</evidence>
<dbReference type="PANTHER" id="PTHR21581">
    <property type="entry name" value="D-ALANYL-D-ALANINE CARBOXYPEPTIDASE"/>
    <property type="match status" value="1"/>
</dbReference>
<keyword evidence="2" id="KW-1133">Transmembrane helix</keyword>
<dbReference type="RefSeq" id="WP_051192738.1">
    <property type="nucleotide sequence ID" value="NZ_JBIAQY010000005.1"/>
</dbReference>
<dbReference type="Proteomes" id="UP001601992">
    <property type="component" value="Unassembled WGS sequence"/>
</dbReference>
<dbReference type="InterPro" id="IPR001967">
    <property type="entry name" value="Peptidase_S11_N"/>
</dbReference>
<keyword evidence="5" id="KW-1185">Reference proteome</keyword>
<comment type="caution">
    <text evidence="4">The sequence shown here is derived from an EMBL/GenBank/DDBJ whole genome shotgun (WGS) entry which is preliminary data.</text>
</comment>
<dbReference type="Pfam" id="PF00768">
    <property type="entry name" value="Peptidase_S11"/>
    <property type="match status" value="1"/>
</dbReference>
<evidence type="ECO:0000256" key="1">
    <source>
        <dbReference type="SAM" id="MobiDB-lite"/>
    </source>
</evidence>
<sequence>MRTRTPRPDGRTSTPRASRRTLATFAVALAAGLVGVTTLTGVDVALSGPASAQPTGTSVPFVTPNTDSCPDRISPPPAIDESEVPEPGQTVPKPLPVPASPVGGGKLGGCGVLLPDGAPPAPKDISATAWMIADLDTGKVLAAKDPHGRYRPASTMKTLLAAVALPQLDLNKVVIGTQDDANADGTRVGIGAGGRYTNDQIFHALLMCSGNDAAHAIAMQLGGVDRTLAQMDAKAKELHALDTRAATPSGLDGPGMSISAYDLATIFRHDMTIPAFADIVHTEEYNFPGFPADPKIPGDKDHPGFPIANDNHLLYDYEGDLGGKTGYTDDARQTFVTAAQRGGHRLVVTLLKADVLPIRPPEQAARLLDYGFSLPTGANVGSLPGSDADQAPTAALATPPVHSVGASAPSTNHDHENLRTTLIVVGLAVILILVVLVWRMSGRARR</sequence>
<dbReference type="EMBL" id="JBIAQY010000005">
    <property type="protein sequence ID" value="MFF3569433.1"/>
    <property type="molecule type" value="Genomic_DNA"/>
</dbReference>
<dbReference type="Gene3D" id="3.40.710.10">
    <property type="entry name" value="DD-peptidase/beta-lactamase superfamily"/>
    <property type="match status" value="1"/>
</dbReference>
<gene>
    <name evidence="4" type="ORF">ACFYXQ_16825</name>
</gene>
<keyword evidence="2" id="KW-0812">Transmembrane</keyword>
<evidence type="ECO:0000313" key="5">
    <source>
        <dbReference type="Proteomes" id="UP001601992"/>
    </source>
</evidence>
<evidence type="ECO:0000256" key="2">
    <source>
        <dbReference type="SAM" id="Phobius"/>
    </source>
</evidence>
<accession>A0ABW6RZI1</accession>
<keyword evidence="4" id="KW-0378">Hydrolase</keyword>
<protein>
    <submittedName>
        <fullName evidence="4">Serine hydrolase</fullName>
    </submittedName>
</protein>
<dbReference type="SUPFAM" id="SSF56601">
    <property type="entry name" value="beta-lactamase/transpeptidase-like"/>
    <property type="match status" value="1"/>
</dbReference>
<organism evidence="4 5">
    <name type="scientific">Nocardia jiangxiensis</name>
    <dbReference type="NCBI Taxonomy" id="282685"/>
    <lineage>
        <taxon>Bacteria</taxon>
        <taxon>Bacillati</taxon>
        <taxon>Actinomycetota</taxon>
        <taxon>Actinomycetes</taxon>
        <taxon>Mycobacteriales</taxon>
        <taxon>Nocardiaceae</taxon>
        <taxon>Nocardia</taxon>
    </lineage>
</organism>
<evidence type="ECO:0000259" key="3">
    <source>
        <dbReference type="Pfam" id="PF00768"/>
    </source>
</evidence>
<reference evidence="4 5" key="1">
    <citation type="submission" date="2024-10" db="EMBL/GenBank/DDBJ databases">
        <title>The Natural Products Discovery Center: Release of the First 8490 Sequenced Strains for Exploring Actinobacteria Biosynthetic Diversity.</title>
        <authorList>
            <person name="Kalkreuter E."/>
            <person name="Kautsar S.A."/>
            <person name="Yang D."/>
            <person name="Bader C.D."/>
            <person name="Teijaro C.N."/>
            <person name="Fluegel L."/>
            <person name="Davis C.M."/>
            <person name="Simpson J.R."/>
            <person name="Lauterbach L."/>
            <person name="Steele A.D."/>
            <person name="Gui C."/>
            <person name="Meng S."/>
            <person name="Li G."/>
            <person name="Viehrig K."/>
            <person name="Ye F."/>
            <person name="Su P."/>
            <person name="Kiefer A.F."/>
            <person name="Nichols A."/>
            <person name="Cepeda A.J."/>
            <person name="Yan W."/>
            <person name="Fan B."/>
            <person name="Jiang Y."/>
            <person name="Adhikari A."/>
            <person name="Zheng C.-J."/>
            <person name="Schuster L."/>
            <person name="Cowan T.M."/>
            <person name="Smanski M.J."/>
            <person name="Chevrette M.G."/>
            <person name="De Carvalho L.P.S."/>
            <person name="Shen B."/>
        </authorList>
    </citation>
    <scope>NUCLEOTIDE SEQUENCE [LARGE SCALE GENOMIC DNA]</scope>
    <source>
        <strain evidence="4 5">NPDC002593</strain>
    </source>
</reference>